<evidence type="ECO:0000256" key="4">
    <source>
        <dbReference type="ARBA" id="ARBA00023004"/>
    </source>
</evidence>
<reference evidence="8" key="3">
    <citation type="submission" date="2021-08" db="EMBL/GenBank/DDBJ databases">
        <authorList>
            <person name="de Jong S."/>
            <person name="van den Broek M."/>
            <person name="Merkel A."/>
            <person name="de la Torre Cortes P."/>
            <person name="Kalamorz F."/>
            <person name="Cook G."/>
            <person name="van Loosdrecht M."/>
            <person name="McMillan D."/>
        </authorList>
    </citation>
    <scope>NUCLEOTIDE SEQUENCE</scope>
    <source>
        <strain evidence="8">TA2.A1</strain>
    </source>
</reference>
<keyword evidence="2" id="KW-0349">Heme</keyword>
<dbReference type="PANTHER" id="PTHR30295">
    <property type="entry name" value="BACTERIOFERRITIN"/>
    <property type="match status" value="1"/>
</dbReference>
<evidence type="ECO:0000313" key="10">
    <source>
        <dbReference type="Proteomes" id="UP000825179"/>
    </source>
</evidence>
<reference evidence="7 9" key="1">
    <citation type="journal article" date="2011" name="J. Bacteriol.">
        <title>Draft genome sequence of the thermoalkaliphilic Caldalkalibacillus thermarum strain TA2.A1.</title>
        <authorList>
            <person name="Kalamorz F."/>
            <person name="Keis S."/>
            <person name="McMillan D.G."/>
            <person name="Olsson K."/>
            <person name="Stanton J.A."/>
            <person name="Stockwell P."/>
            <person name="Black M.A."/>
            <person name="Klingeman D.M."/>
            <person name="Land M.L."/>
            <person name="Han C.S."/>
            <person name="Martin S.L."/>
            <person name="Becher S.A."/>
            <person name="Peddie C.J."/>
            <person name="Morgan H.W."/>
            <person name="Matthies D."/>
            <person name="Preiss L."/>
            <person name="Meier T."/>
            <person name="Brown S.D."/>
            <person name="Cook G.M."/>
        </authorList>
    </citation>
    <scope>NUCLEOTIDE SEQUENCE [LARGE SCALE GENOMIC DNA]</scope>
    <source>
        <strain evidence="7 9">TA2.A1</strain>
    </source>
</reference>
<feature type="coiled-coil region" evidence="5">
    <location>
        <begin position="84"/>
        <end position="140"/>
    </location>
</feature>
<reference evidence="8 10" key="2">
    <citation type="journal article" date="2020" name="Extremophiles">
        <title>Genomic analysis of Caldalkalibacillus thermarum TA2.A1 reveals aerobic alkaliphilic metabolism and evolutionary hallmarks linking alkaliphilic bacteria and plant life.</title>
        <authorList>
            <person name="de Jong S.I."/>
            <person name="van den Broek M.A."/>
            <person name="Merkel A.Y."/>
            <person name="de la Torre Cortes P."/>
            <person name="Kalamorz F."/>
            <person name="Cook G.M."/>
            <person name="van Loosdrecht M.C.M."/>
            <person name="McMillan D.G.G."/>
        </authorList>
    </citation>
    <scope>NUCLEOTIDE SEQUENCE [LARGE SCALE GENOMIC DNA]</scope>
    <source>
        <strain evidence="8 10">TA2.A1</strain>
    </source>
</reference>
<dbReference type="Proteomes" id="UP000010716">
    <property type="component" value="Unassembled WGS sequence"/>
</dbReference>
<dbReference type="Gene3D" id="1.20.1260.10">
    <property type="match status" value="1"/>
</dbReference>
<protein>
    <submittedName>
        <fullName evidence="7">Ferritin Dps family protein</fullName>
    </submittedName>
    <submittedName>
        <fullName evidence="8">Ferritin-like domain-containing protein</fullName>
    </submittedName>
</protein>
<dbReference type="InterPro" id="IPR012347">
    <property type="entry name" value="Ferritin-like"/>
</dbReference>
<dbReference type="PROSITE" id="PS50905">
    <property type="entry name" value="FERRITIN_LIKE"/>
    <property type="match status" value="1"/>
</dbReference>
<accession>F5L3V3</accession>
<evidence type="ECO:0000256" key="5">
    <source>
        <dbReference type="SAM" id="Coils"/>
    </source>
</evidence>
<dbReference type="GO" id="GO:0006879">
    <property type="term" value="P:intracellular iron ion homeostasis"/>
    <property type="evidence" value="ECO:0007669"/>
    <property type="project" value="UniProtKB-KW"/>
</dbReference>
<dbReference type="KEGG" id="cthu:HUR95_04695"/>
<dbReference type="GO" id="GO:0020037">
    <property type="term" value="F:heme binding"/>
    <property type="evidence" value="ECO:0007669"/>
    <property type="project" value="TreeGrafter"/>
</dbReference>
<keyword evidence="3" id="KW-0479">Metal-binding</keyword>
<evidence type="ECO:0000313" key="8">
    <source>
        <dbReference type="EMBL" id="QZT34645.1"/>
    </source>
</evidence>
<dbReference type="SUPFAM" id="SSF47240">
    <property type="entry name" value="Ferritin-like"/>
    <property type="match status" value="1"/>
</dbReference>
<dbReference type="Proteomes" id="UP000825179">
    <property type="component" value="Chromosome"/>
</dbReference>
<dbReference type="PRINTS" id="PR00601">
    <property type="entry name" value="BACFERRITIN"/>
</dbReference>
<sequence>MDEKRKALIDGLNEDLANEYAAIIMYNHYAANVQGLAGQVLKPFFQGEVTDEIGHAQFLAEKIVYLGGTPTVEPKPVKHTTDVKQMLENTLQAEIDTIKRYTQRVEQAEAAGEIGLKIELEDLIADETRHKMEIERLLRDPLLK</sequence>
<dbReference type="AlphaFoldDB" id="F5L3V3"/>
<name>F5L3V3_CALTT</name>
<dbReference type="GO" id="GO:0008199">
    <property type="term" value="F:ferric iron binding"/>
    <property type="evidence" value="ECO:0007669"/>
    <property type="project" value="InterPro"/>
</dbReference>
<dbReference type="PANTHER" id="PTHR30295:SF0">
    <property type="entry name" value="BACTERIOFERRITIN"/>
    <property type="match status" value="1"/>
</dbReference>
<keyword evidence="10" id="KW-1185">Reference proteome</keyword>
<keyword evidence="4" id="KW-0408">Iron</keyword>
<evidence type="ECO:0000256" key="1">
    <source>
        <dbReference type="ARBA" id="ARBA00022434"/>
    </source>
</evidence>
<evidence type="ECO:0000313" key="7">
    <source>
        <dbReference type="EMBL" id="EGL83979.1"/>
    </source>
</evidence>
<evidence type="ECO:0000313" key="9">
    <source>
        <dbReference type="Proteomes" id="UP000010716"/>
    </source>
</evidence>
<dbReference type="InterPro" id="IPR008331">
    <property type="entry name" value="Ferritin_DPS_dom"/>
</dbReference>
<dbReference type="CDD" id="cd00657">
    <property type="entry name" value="Ferritin_like"/>
    <property type="match status" value="1"/>
</dbReference>
<dbReference type="GO" id="GO:0006826">
    <property type="term" value="P:iron ion transport"/>
    <property type="evidence" value="ECO:0007669"/>
    <property type="project" value="InterPro"/>
</dbReference>
<dbReference type="EMBL" id="CP082237">
    <property type="protein sequence ID" value="QZT34645.1"/>
    <property type="molecule type" value="Genomic_DNA"/>
</dbReference>
<dbReference type="InterPro" id="IPR009078">
    <property type="entry name" value="Ferritin-like_SF"/>
</dbReference>
<evidence type="ECO:0000256" key="3">
    <source>
        <dbReference type="ARBA" id="ARBA00022723"/>
    </source>
</evidence>
<keyword evidence="5" id="KW-0175">Coiled coil</keyword>
<evidence type="ECO:0000259" key="6">
    <source>
        <dbReference type="PROSITE" id="PS50905"/>
    </source>
</evidence>
<gene>
    <name evidence="7" type="ORF">CathTA2_0465</name>
    <name evidence="8" type="ORF">HUR95_04695</name>
</gene>
<keyword evidence="1" id="KW-0409">Iron storage</keyword>
<dbReference type="OrthoDB" id="9792238at2"/>
<dbReference type="InterPro" id="IPR002024">
    <property type="entry name" value="Bacterioferritin"/>
</dbReference>
<proteinExistence type="predicted"/>
<dbReference type="RefSeq" id="WP_007502687.1">
    <property type="nucleotide sequence ID" value="NZ_AFCE01000061.1"/>
</dbReference>
<dbReference type="GO" id="GO:0005829">
    <property type="term" value="C:cytosol"/>
    <property type="evidence" value="ECO:0007669"/>
    <property type="project" value="TreeGrafter"/>
</dbReference>
<dbReference type="eggNOG" id="COG1633">
    <property type="taxonomic scope" value="Bacteria"/>
</dbReference>
<evidence type="ECO:0000256" key="2">
    <source>
        <dbReference type="ARBA" id="ARBA00022617"/>
    </source>
</evidence>
<dbReference type="InterPro" id="IPR009040">
    <property type="entry name" value="Ferritin-like_diiron"/>
</dbReference>
<organism evidence="7 9">
    <name type="scientific">Caldalkalibacillus thermarum (strain TA2.A1)</name>
    <dbReference type="NCBI Taxonomy" id="986075"/>
    <lineage>
        <taxon>Bacteria</taxon>
        <taxon>Bacillati</taxon>
        <taxon>Bacillota</taxon>
        <taxon>Bacilli</taxon>
        <taxon>Bacillales</taxon>
        <taxon>Bacillaceae</taxon>
        <taxon>Caldalkalibacillus</taxon>
    </lineage>
</organism>
<dbReference type="Pfam" id="PF00210">
    <property type="entry name" value="Ferritin"/>
    <property type="match status" value="1"/>
</dbReference>
<dbReference type="GO" id="GO:0004322">
    <property type="term" value="F:ferroxidase activity"/>
    <property type="evidence" value="ECO:0007669"/>
    <property type="project" value="TreeGrafter"/>
</dbReference>
<feature type="domain" description="Ferritin-like diiron" evidence="6">
    <location>
        <begin position="2"/>
        <end position="144"/>
    </location>
</feature>
<dbReference type="EMBL" id="AFCE01000061">
    <property type="protein sequence ID" value="EGL83979.1"/>
    <property type="molecule type" value="Genomic_DNA"/>
</dbReference>